<accession>A0A8H3QEU8</accession>
<evidence type="ECO:0000256" key="1">
    <source>
        <dbReference type="SAM" id="MobiDB-lite"/>
    </source>
</evidence>
<evidence type="ECO:0000313" key="2">
    <source>
        <dbReference type="EMBL" id="GES76447.1"/>
    </source>
</evidence>
<proteinExistence type="predicted"/>
<feature type="region of interest" description="Disordered" evidence="1">
    <location>
        <begin position="34"/>
        <end position="54"/>
    </location>
</feature>
<dbReference type="AlphaFoldDB" id="A0A8H3QEU8"/>
<gene>
    <name evidence="2" type="ORF">RCL2_000385200</name>
</gene>
<organism evidence="2 3">
    <name type="scientific">Rhizophagus clarus</name>
    <dbReference type="NCBI Taxonomy" id="94130"/>
    <lineage>
        <taxon>Eukaryota</taxon>
        <taxon>Fungi</taxon>
        <taxon>Fungi incertae sedis</taxon>
        <taxon>Mucoromycota</taxon>
        <taxon>Glomeromycotina</taxon>
        <taxon>Glomeromycetes</taxon>
        <taxon>Glomerales</taxon>
        <taxon>Glomeraceae</taxon>
        <taxon>Rhizophagus</taxon>
    </lineage>
</organism>
<name>A0A8H3QEU8_9GLOM</name>
<dbReference type="Proteomes" id="UP000615446">
    <property type="component" value="Unassembled WGS sequence"/>
</dbReference>
<protein>
    <submittedName>
        <fullName evidence="2">Uncharacterized protein</fullName>
    </submittedName>
</protein>
<reference evidence="2" key="1">
    <citation type="submission" date="2019-10" db="EMBL/GenBank/DDBJ databases">
        <title>Conservation and host-specific expression of non-tandemly repeated heterogenous ribosome RNA gene in arbuscular mycorrhizal fungi.</title>
        <authorList>
            <person name="Maeda T."/>
            <person name="Kobayashi Y."/>
            <person name="Nakagawa T."/>
            <person name="Ezawa T."/>
            <person name="Yamaguchi K."/>
            <person name="Bino T."/>
            <person name="Nishimoto Y."/>
            <person name="Shigenobu S."/>
            <person name="Kawaguchi M."/>
        </authorList>
    </citation>
    <scope>NUCLEOTIDE SEQUENCE</scope>
    <source>
        <strain evidence="2">HR1</strain>
    </source>
</reference>
<evidence type="ECO:0000313" key="3">
    <source>
        <dbReference type="Proteomes" id="UP000615446"/>
    </source>
</evidence>
<comment type="caution">
    <text evidence="2">The sequence shown here is derived from an EMBL/GenBank/DDBJ whole genome shotgun (WGS) entry which is preliminary data.</text>
</comment>
<sequence length="272" mass="31989">MEYGIYFNNNSANENILAAITELENIFFIKNSSSDNKKSTSDNEEVEVSSNNSNDIENLEENFKKMRLNNFEFTENNDNYIKDKVYDDKIGYEQFLTHWLEFECLDKNMRDMAIKGQLMAFQNTNNRKTSRFKYCFNSNLPICHTTYEVLVGVVYKNEYGTEAHVIAESTFRKIWKLLIPSLQFMTPKSDLKLEIQYITEHEKKLAITEKYLNHLNRAKQKRDYYSNNIKCAVEDGKRNPNTTRSQILFKSFEGSAHIAYDWAQNVQIPYSP</sequence>
<dbReference type="OrthoDB" id="2377301at2759"/>
<dbReference type="EMBL" id="BLAL01000020">
    <property type="protein sequence ID" value="GES76447.1"/>
    <property type="molecule type" value="Genomic_DNA"/>
</dbReference>